<dbReference type="PATRIC" id="fig|210.2441.peg.1310"/>
<gene>
    <name evidence="2" type="ORF">AA977_06395</name>
</gene>
<accession>A0A1A9HGQ7</accession>
<name>A0A1A9HGQ7_HELPX</name>
<feature type="region of interest" description="Disordered" evidence="1">
    <location>
        <begin position="48"/>
        <end position="75"/>
    </location>
</feature>
<evidence type="ECO:0000256" key="1">
    <source>
        <dbReference type="SAM" id="MobiDB-lite"/>
    </source>
</evidence>
<sequence>MLKLASKTICLSLISSFTALEAYPKHQKDGFFIEAGFETGLLQGTQTQEQTIAQTPNKEQPKPRPKPKPITPQSTYGKYYISQSTILKNATELFAEDNITNLTFYSLTPVYVTAYNQESAEEAGYGDSSLIMIQNFLPYNLNNIELSYTDDQGNVVSLGVIETIPKQSQIVLPASLFNDPQLNADGFQQLQTTTTQFSDASTQNLFDKLSKVTTNLQMTYINYNQFSSGNGTGSKPPCPAYENQANCVAKVPPFTSQDAKNLTNLMLNMMAVFDSKSWEDAVKNAPFQFSDNNLSAPCFSDYAKCVNPYNDGLVDPKLIAKYAQGEYNIENGQVGSVILTPQDVIYSYRVTNNIYVNLLPPRGGDLGLGSEYGGPNGPGDDGTNYGALGILSPFLDPEILFGKELNKVAIMQLRDIIHEYGHTLGYTHNGNMTYQRVRMCQEGSGPEERCEGGKIEQVNGQEVQVFDNGKEVRDTDGSTYDVCSRFGGQGQPAFPSSYPNSIYTDCSQVPAGLIGVTSAVWQQLIDQNALPVDFTNLSSQPNYLNASLNTQDFATTMLSAISQSLSSSRSSTTTYRTSKTSRPFGAPLLGVNLKMGYQKYFNDYIGLSSYGIIKYNYAQANNEKIQQLSYGVGMDVLFDFITNYTNEKNPKNNLTKKVFTSSLGVFGGLRGLYNSYYLLNQYKGSGNLNVTGGLNYRYKHSKYSVGISVPLVQLKSRVVSSDGTYTNSITLNEGGSHFKVFFNYGWIF</sequence>
<dbReference type="Pfam" id="PF01856">
    <property type="entry name" value="HP_OMP"/>
    <property type="match status" value="1"/>
</dbReference>
<dbReference type="PRINTS" id="PR01776">
    <property type="entry name" value="HPOMPFAMILY"/>
</dbReference>
<organism evidence="2 3">
    <name type="scientific">Helicobacter pylori</name>
    <name type="common">Campylobacter pylori</name>
    <dbReference type="NCBI Taxonomy" id="210"/>
    <lineage>
        <taxon>Bacteria</taxon>
        <taxon>Pseudomonadati</taxon>
        <taxon>Campylobacterota</taxon>
        <taxon>Epsilonproteobacteria</taxon>
        <taxon>Campylobacterales</taxon>
        <taxon>Helicobacteraceae</taxon>
        <taxon>Helicobacter</taxon>
    </lineage>
</organism>
<dbReference type="InterPro" id="IPR002718">
    <property type="entry name" value="OMP_Helicobacter"/>
</dbReference>
<dbReference type="RefSeq" id="WP_064434982.1">
    <property type="nucleotide sequence ID" value="NZ_CP011486.1"/>
</dbReference>
<evidence type="ECO:0000313" key="3">
    <source>
        <dbReference type="Proteomes" id="UP000078062"/>
    </source>
</evidence>
<protein>
    <submittedName>
        <fullName evidence="2">Membrane protein</fullName>
    </submittedName>
</protein>
<reference evidence="2 3" key="1">
    <citation type="submission" date="2014-04" db="EMBL/GenBank/DDBJ databases">
        <title>Detecting global and local adaptation in a worldwide sample of Helicobacter pylori genomes.</title>
        <authorList>
            <person name="Montano V."/>
            <person name="Didelot X."/>
            <person name="Foll M."/>
            <person name="Linz B."/>
            <person name="Reinhardt R."/>
            <person name="Suerbaum S."/>
            <person name="Moodley Y."/>
            <person name="Jensen J.D."/>
        </authorList>
    </citation>
    <scope>NUCLEOTIDE SEQUENCE [LARGE SCALE GENOMIC DNA]</scope>
    <source>
        <strain evidence="2 3">K26A1</strain>
    </source>
</reference>
<dbReference type="AlphaFoldDB" id="A0A1A9HGQ7"/>
<evidence type="ECO:0000313" key="2">
    <source>
        <dbReference type="EMBL" id="ANH48755.1"/>
    </source>
</evidence>
<proteinExistence type="predicted"/>
<dbReference type="EMBL" id="CP011486">
    <property type="protein sequence ID" value="ANH48755.1"/>
    <property type="molecule type" value="Genomic_DNA"/>
</dbReference>
<dbReference type="Proteomes" id="UP000078062">
    <property type="component" value="Chromosome"/>
</dbReference>